<comment type="caution">
    <text evidence="1">The sequence shown here is derived from an EMBL/GenBank/DDBJ whole genome shotgun (WGS) entry which is preliminary data.</text>
</comment>
<protein>
    <submittedName>
        <fullName evidence="1">Uncharacterized protein</fullName>
    </submittedName>
</protein>
<dbReference type="EMBL" id="APVL01000041">
    <property type="protein sequence ID" value="EWG08476.1"/>
    <property type="molecule type" value="Genomic_DNA"/>
</dbReference>
<reference evidence="2" key="1">
    <citation type="submission" date="2013-03" db="EMBL/GenBank/DDBJ databases">
        <title>Draft genome sequence of Bacillus firmus DS1.</title>
        <authorList>
            <person name="Peng D."/>
            <person name="Zhu L."/>
            <person name="Sun M."/>
        </authorList>
    </citation>
    <scope>NUCLEOTIDE SEQUENCE [LARGE SCALE GENOMIC DNA]</scope>
    <source>
        <strain evidence="2">DS1</strain>
    </source>
</reference>
<accession>W7KYQ9</accession>
<organism evidence="1 2">
    <name type="scientific">Cytobacillus firmus DS1</name>
    <dbReference type="NCBI Taxonomy" id="1307436"/>
    <lineage>
        <taxon>Bacteria</taxon>
        <taxon>Bacillati</taxon>
        <taxon>Bacillota</taxon>
        <taxon>Bacilli</taxon>
        <taxon>Bacillales</taxon>
        <taxon>Bacillaceae</taxon>
        <taxon>Cytobacillus</taxon>
    </lineage>
</organism>
<dbReference type="Proteomes" id="UP000019270">
    <property type="component" value="Unassembled WGS sequence"/>
</dbReference>
<name>W7KYQ9_CYTFI</name>
<gene>
    <name evidence="1" type="ORF">PBF_24106</name>
</gene>
<evidence type="ECO:0000313" key="2">
    <source>
        <dbReference type="Proteomes" id="UP000019270"/>
    </source>
</evidence>
<sequence>MSKGNWPIPSRRVKCSLCSTRWGRGGFPLSATIKVDSIGFEPRLLKKRDGHITPGDWLANLSAEIIENHGVEVALGFWRRRFLGFSTGRHNSHWAGAKAN</sequence>
<reference evidence="1 2" key="2">
    <citation type="journal article" date="2016" name="Sci. Rep.">
        <title>A novel serine protease, Sep1, from Bacillus firmus DS-1 has nematicidal activity and degrades multiple intestinal-associated nematode proteins.</title>
        <authorList>
            <person name="Geng C."/>
            <person name="Nie X."/>
            <person name="Tang Z."/>
            <person name="Zhang Y."/>
            <person name="Lin J."/>
            <person name="Sun M."/>
            <person name="Peng D."/>
        </authorList>
    </citation>
    <scope>NUCLEOTIDE SEQUENCE [LARGE SCALE GENOMIC DNA]</scope>
    <source>
        <strain evidence="1 2">DS1</strain>
    </source>
</reference>
<dbReference type="AlphaFoldDB" id="W7KYQ9"/>
<proteinExistence type="predicted"/>
<evidence type="ECO:0000313" key="1">
    <source>
        <dbReference type="EMBL" id="EWG08476.1"/>
    </source>
</evidence>